<keyword evidence="2" id="KW-1185">Reference proteome</keyword>
<dbReference type="Gene3D" id="3.30.420.10">
    <property type="entry name" value="Ribonuclease H-like superfamily/Ribonuclease H"/>
    <property type="match status" value="1"/>
</dbReference>
<dbReference type="GO" id="GO:0003676">
    <property type="term" value="F:nucleic acid binding"/>
    <property type="evidence" value="ECO:0007669"/>
    <property type="project" value="InterPro"/>
</dbReference>
<name>A0A067RLQ3_ZOONE</name>
<dbReference type="Proteomes" id="UP000027135">
    <property type="component" value="Unassembled WGS sequence"/>
</dbReference>
<evidence type="ECO:0000313" key="2">
    <source>
        <dbReference type="Proteomes" id="UP000027135"/>
    </source>
</evidence>
<protein>
    <submittedName>
        <fullName evidence="1">Uncharacterized protein</fullName>
    </submittedName>
</protein>
<dbReference type="InParanoid" id="A0A067RLQ3"/>
<accession>A0A067RLQ3</accession>
<dbReference type="EMBL" id="KK852549">
    <property type="protein sequence ID" value="KDR21540.1"/>
    <property type="molecule type" value="Genomic_DNA"/>
</dbReference>
<gene>
    <name evidence="1" type="ORF">L798_01692</name>
</gene>
<reference evidence="1 2" key="1">
    <citation type="journal article" date="2014" name="Nat. Commun.">
        <title>Molecular traces of alternative social organization in a termite genome.</title>
        <authorList>
            <person name="Terrapon N."/>
            <person name="Li C."/>
            <person name="Robertson H.M."/>
            <person name="Ji L."/>
            <person name="Meng X."/>
            <person name="Booth W."/>
            <person name="Chen Z."/>
            <person name="Childers C.P."/>
            <person name="Glastad K.M."/>
            <person name="Gokhale K."/>
            <person name="Gowin J."/>
            <person name="Gronenberg W."/>
            <person name="Hermansen R.A."/>
            <person name="Hu H."/>
            <person name="Hunt B.G."/>
            <person name="Huylmans A.K."/>
            <person name="Khalil S.M."/>
            <person name="Mitchell R.D."/>
            <person name="Munoz-Torres M.C."/>
            <person name="Mustard J.A."/>
            <person name="Pan H."/>
            <person name="Reese J.T."/>
            <person name="Scharf M.E."/>
            <person name="Sun F."/>
            <person name="Vogel H."/>
            <person name="Xiao J."/>
            <person name="Yang W."/>
            <person name="Yang Z."/>
            <person name="Yang Z."/>
            <person name="Zhou J."/>
            <person name="Zhu J."/>
            <person name="Brent C.S."/>
            <person name="Elsik C.G."/>
            <person name="Goodisman M.A."/>
            <person name="Liberles D.A."/>
            <person name="Roe R.M."/>
            <person name="Vargo E.L."/>
            <person name="Vilcinskas A."/>
            <person name="Wang J."/>
            <person name="Bornberg-Bauer E."/>
            <person name="Korb J."/>
            <person name="Zhang G."/>
            <person name="Liebig J."/>
        </authorList>
    </citation>
    <scope>NUCLEOTIDE SEQUENCE [LARGE SCALE GENOMIC DNA]</scope>
    <source>
        <tissue evidence="1">Whole organism</tissue>
    </source>
</reference>
<evidence type="ECO:0000313" key="1">
    <source>
        <dbReference type="EMBL" id="KDR21540.1"/>
    </source>
</evidence>
<proteinExistence type="predicted"/>
<organism evidence="1 2">
    <name type="scientific">Zootermopsis nevadensis</name>
    <name type="common">Dampwood termite</name>
    <dbReference type="NCBI Taxonomy" id="136037"/>
    <lineage>
        <taxon>Eukaryota</taxon>
        <taxon>Metazoa</taxon>
        <taxon>Ecdysozoa</taxon>
        <taxon>Arthropoda</taxon>
        <taxon>Hexapoda</taxon>
        <taxon>Insecta</taxon>
        <taxon>Pterygota</taxon>
        <taxon>Neoptera</taxon>
        <taxon>Polyneoptera</taxon>
        <taxon>Dictyoptera</taxon>
        <taxon>Blattodea</taxon>
        <taxon>Blattoidea</taxon>
        <taxon>Termitoidae</taxon>
        <taxon>Termopsidae</taxon>
        <taxon>Zootermopsis</taxon>
    </lineage>
</organism>
<dbReference type="InterPro" id="IPR036397">
    <property type="entry name" value="RNaseH_sf"/>
</dbReference>
<dbReference type="AlphaFoldDB" id="A0A067RLQ3"/>
<sequence>MDHPQYSLDLSLCNFHMFIPLKKALKDHRFGLDVKVLVMQSFYQLPVKFFTERIHQKVYQWDACLSTYRNSF</sequence>